<reference evidence="2 3" key="1">
    <citation type="journal article" date="2017" name="Gigascience">
        <title>Draft genome of the honey bee ectoparasitic mite, Tropilaelaps mercedesae, is shaped by the parasitic life history.</title>
        <authorList>
            <person name="Dong X."/>
            <person name="Armstrong S.D."/>
            <person name="Xia D."/>
            <person name="Makepeace B.L."/>
            <person name="Darby A.C."/>
            <person name="Kadowaki T."/>
        </authorList>
    </citation>
    <scope>NUCLEOTIDE SEQUENCE [LARGE SCALE GENOMIC DNA]</scope>
    <source>
        <strain evidence="2">Wuxi-XJTLU</strain>
    </source>
</reference>
<sequence length="92" mass="10520">EAFCRPALFQRCLSNVYGCSRCHRIPSAQQPSYRCRGCRRHLPFLFFLATNARYRLASLGRNWFCSPLPCRPINGARQKSPANRGTSSLSLR</sequence>
<name>A0A1V9Y0I3_9ACAR</name>
<keyword evidence="3" id="KW-1185">Reference proteome</keyword>
<dbReference type="AlphaFoldDB" id="A0A1V9Y0I3"/>
<accession>A0A1V9Y0I3</accession>
<evidence type="ECO:0000313" key="3">
    <source>
        <dbReference type="Proteomes" id="UP000192247"/>
    </source>
</evidence>
<feature type="non-terminal residue" evidence="2">
    <location>
        <position position="1"/>
    </location>
</feature>
<dbReference type="Proteomes" id="UP000192247">
    <property type="component" value="Unassembled WGS sequence"/>
</dbReference>
<dbReference type="InParanoid" id="A0A1V9Y0I3"/>
<feature type="compositionally biased region" description="Polar residues" evidence="1">
    <location>
        <begin position="80"/>
        <end position="92"/>
    </location>
</feature>
<feature type="region of interest" description="Disordered" evidence="1">
    <location>
        <begin position="72"/>
        <end position="92"/>
    </location>
</feature>
<organism evidence="2 3">
    <name type="scientific">Tropilaelaps mercedesae</name>
    <dbReference type="NCBI Taxonomy" id="418985"/>
    <lineage>
        <taxon>Eukaryota</taxon>
        <taxon>Metazoa</taxon>
        <taxon>Ecdysozoa</taxon>
        <taxon>Arthropoda</taxon>
        <taxon>Chelicerata</taxon>
        <taxon>Arachnida</taxon>
        <taxon>Acari</taxon>
        <taxon>Parasitiformes</taxon>
        <taxon>Mesostigmata</taxon>
        <taxon>Gamasina</taxon>
        <taxon>Dermanyssoidea</taxon>
        <taxon>Laelapidae</taxon>
        <taxon>Tropilaelaps</taxon>
    </lineage>
</organism>
<comment type="caution">
    <text evidence="2">The sequence shown here is derived from an EMBL/GenBank/DDBJ whole genome shotgun (WGS) entry which is preliminary data.</text>
</comment>
<gene>
    <name evidence="2" type="ORF">BIW11_05875</name>
</gene>
<evidence type="ECO:0000256" key="1">
    <source>
        <dbReference type="SAM" id="MobiDB-lite"/>
    </source>
</evidence>
<evidence type="ECO:0000313" key="2">
    <source>
        <dbReference type="EMBL" id="OQR79239.1"/>
    </source>
</evidence>
<proteinExistence type="predicted"/>
<protein>
    <submittedName>
        <fullName evidence="2">Uncharacterized protein</fullName>
    </submittedName>
</protein>
<dbReference type="EMBL" id="MNPL01001351">
    <property type="protein sequence ID" value="OQR79239.1"/>
    <property type="molecule type" value="Genomic_DNA"/>
</dbReference>